<accession>A0A4T0WUJ8</accession>
<comment type="subcellular location">
    <subcellularLocation>
        <location evidence="1">Endoplasmic reticulum membrane</location>
    </subcellularLocation>
</comment>
<name>A0A4T0WUJ8_9ASCO</name>
<organism evidence="9 10">
    <name type="scientific">Pichia inconspicua</name>
    <dbReference type="NCBI Taxonomy" id="52247"/>
    <lineage>
        <taxon>Eukaryota</taxon>
        <taxon>Fungi</taxon>
        <taxon>Dikarya</taxon>
        <taxon>Ascomycota</taxon>
        <taxon>Saccharomycotina</taxon>
        <taxon>Pichiomycetes</taxon>
        <taxon>Pichiales</taxon>
        <taxon>Pichiaceae</taxon>
        <taxon>Pichia</taxon>
    </lineage>
</organism>
<dbReference type="EC" id="5.-.-.-" evidence="8"/>
<dbReference type="OrthoDB" id="347124at2759"/>
<evidence type="ECO:0000256" key="5">
    <source>
        <dbReference type="ARBA" id="ARBA00022989"/>
    </source>
</evidence>
<comment type="pathway">
    <text evidence="7 8">Steroid metabolism; ergosterol biosynthesis.</text>
</comment>
<protein>
    <recommendedName>
        <fullName evidence="8">C-8 sterol isomerase</fullName>
        <ecNumber evidence="8">5.-.-.-</ecNumber>
    </recommendedName>
    <alternativeName>
        <fullName evidence="8">Delta-8--delta-7 sterol isomerase</fullName>
    </alternativeName>
</protein>
<evidence type="ECO:0000256" key="8">
    <source>
        <dbReference type="RuleBase" id="RU368083"/>
    </source>
</evidence>
<comment type="caution">
    <text evidence="9">The sequence shown here is derived from an EMBL/GenBank/DDBJ whole genome shotgun (WGS) entry which is preliminary data.</text>
</comment>
<evidence type="ECO:0000256" key="1">
    <source>
        <dbReference type="ARBA" id="ARBA00004586"/>
    </source>
</evidence>
<keyword evidence="10" id="KW-1185">Reference proteome</keyword>
<comment type="similarity">
    <text evidence="2 8">Belongs to the ERG2 family.</text>
</comment>
<evidence type="ECO:0000256" key="7">
    <source>
        <dbReference type="ARBA" id="ARBA00029435"/>
    </source>
</evidence>
<dbReference type="Proteomes" id="UP000307173">
    <property type="component" value="Unassembled WGS sequence"/>
</dbReference>
<evidence type="ECO:0000256" key="4">
    <source>
        <dbReference type="ARBA" id="ARBA00022824"/>
    </source>
</evidence>
<keyword evidence="3" id="KW-0812">Transmembrane</keyword>
<dbReference type="UniPathway" id="UPA00768"/>
<dbReference type="EMBL" id="SELW01000680">
    <property type="protein sequence ID" value="TID13258.1"/>
    <property type="molecule type" value="Genomic_DNA"/>
</dbReference>
<reference evidence="9 10" key="1">
    <citation type="journal article" date="2019" name="Front. Genet.">
        <title>Whole-Genome Sequencing of the Opportunistic Yeast Pathogen Candida inconspicua Uncovers Its Hybrid Origin.</title>
        <authorList>
            <person name="Mixao V."/>
            <person name="Hansen A.P."/>
            <person name="Saus E."/>
            <person name="Boekhout T."/>
            <person name="Lass-Florl C."/>
            <person name="Gabaldon T."/>
        </authorList>
    </citation>
    <scope>NUCLEOTIDE SEQUENCE [LARGE SCALE GENOMIC DNA]</scope>
    <source>
        <strain evidence="9 10">CBS 180</strain>
    </source>
</reference>
<evidence type="ECO:0000256" key="2">
    <source>
        <dbReference type="ARBA" id="ARBA00007141"/>
    </source>
</evidence>
<evidence type="ECO:0000256" key="3">
    <source>
        <dbReference type="ARBA" id="ARBA00022692"/>
    </source>
</evidence>
<dbReference type="GO" id="GO:0005789">
    <property type="term" value="C:endoplasmic reticulum membrane"/>
    <property type="evidence" value="ECO:0007669"/>
    <property type="project" value="UniProtKB-SubCell"/>
</dbReference>
<comment type="function">
    <text evidence="8">Catalyzes the reaction which results in unsaturation at C-7 in the B ring of sterols.</text>
</comment>
<dbReference type="InterPro" id="IPR006716">
    <property type="entry name" value="ERG2_sigma1_rcpt-like"/>
</dbReference>
<keyword evidence="4" id="KW-0256">Endoplasmic reticulum</keyword>
<gene>
    <name evidence="9" type="ORF">CANINC_004944</name>
</gene>
<dbReference type="GO" id="GO:0006696">
    <property type="term" value="P:ergosterol biosynthetic process"/>
    <property type="evidence" value="ECO:0007669"/>
    <property type="project" value="TreeGrafter"/>
</dbReference>
<evidence type="ECO:0000313" key="9">
    <source>
        <dbReference type="EMBL" id="TID13258.1"/>
    </source>
</evidence>
<proteinExistence type="inferred from homology"/>
<keyword evidence="6" id="KW-0472">Membrane</keyword>
<dbReference type="AlphaFoldDB" id="A0A4T0WUJ8"/>
<keyword evidence="5" id="KW-1133">Transmembrane helix</keyword>
<dbReference type="STRING" id="52247.A0A4T0WUJ8"/>
<dbReference type="Pfam" id="PF04622">
    <property type="entry name" value="ERG2_Sigma1R"/>
    <property type="match status" value="1"/>
</dbReference>
<dbReference type="PANTHER" id="PTHR10868">
    <property type="entry name" value="SIGMA 1-TYPE OPIOID RECEPTOR-RELATED"/>
    <property type="match status" value="1"/>
</dbReference>
<dbReference type="PANTHER" id="PTHR10868:SF1">
    <property type="entry name" value="SIGMA NON-OPIOID INTRACELLULAR RECEPTOR 1"/>
    <property type="match status" value="1"/>
</dbReference>
<evidence type="ECO:0000256" key="6">
    <source>
        <dbReference type="ARBA" id="ARBA00023136"/>
    </source>
</evidence>
<evidence type="ECO:0000313" key="10">
    <source>
        <dbReference type="Proteomes" id="UP000307173"/>
    </source>
</evidence>
<sequence length="208" mass="23976">MIFYVMDYLYYAWLPRNYIFDRYELQDLVKETIAEYEGIDDKFSMFKTLEEKISAKYGEDLINPLNMDDWVFNNAGGAMGTMFILHASISEYLIIFGSATGTEGHSGVHFADDYFTIICGEQYAAYQNQFDRSVYKPGDQHHLSKGSVKQYAMKEGGFALELAQGWIPVMLPFGFLDTFGSTIDLRTLWWTIWLTGKDMLKNLARGKF</sequence>